<reference evidence="2 3" key="1">
    <citation type="submission" date="2024-09" db="EMBL/GenBank/DDBJ databases">
        <title>Chromosome-scale assembly of Riccia sorocarpa.</title>
        <authorList>
            <person name="Paukszto L."/>
        </authorList>
    </citation>
    <scope>NUCLEOTIDE SEQUENCE [LARGE SCALE GENOMIC DNA]</scope>
    <source>
        <strain evidence="2">LP-2024</strain>
        <tissue evidence="2">Aerial parts of the thallus</tissue>
    </source>
</reference>
<evidence type="ECO:0008006" key="4">
    <source>
        <dbReference type="Google" id="ProtNLM"/>
    </source>
</evidence>
<keyword evidence="3" id="KW-1185">Reference proteome</keyword>
<dbReference type="SUPFAM" id="SSF56219">
    <property type="entry name" value="DNase I-like"/>
    <property type="match status" value="1"/>
</dbReference>
<comment type="caution">
    <text evidence="2">The sequence shown here is derived from an EMBL/GenBank/DDBJ whole genome shotgun (WGS) entry which is preliminary data.</text>
</comment>
<evidence type="ECO:0000313" key="2">
    <source>
        <dbReference type="EMBL" id="KAL3691004.1"/>
    </source>
</evidence>
<protein>
    <recommendedName>
        <fullName evidence="4">Endonuclease/exonuclease/phosphatase domain-containing protein</fullName>
    </recommendedName>
</protein>
<name>A0ABD3HKT2_9MARC</name>
<dbReference type="Proteomes" id="UP001633002">
    <property type="component" value="Unassembled WGS sequence"/>
</dbReference>
<dbReference type="EMBL" id="JBJQOH010000003">
    <property type="protein sequence ID" value="KAL3691004.1"/>
    <property type="molecule type" value="Genomic_DNA"/>
</dbReference>
<organism evidence="2 3">
    <name type="scientific">Riccia sorocarpa</name>
    <dbReference type="NCBI Taxonomy" id="122646"/>
    <lineage>
        <taxon>Eukaryota</taxon>
        <taxon>Viridiplantae</taxon>
        <taxon>Streptophyta</taxon>
        <taxon>Embryophyta</taxon>
        <taxon>Marchantiophyta</taxon>
        <taxon>Marchantiopsida</taxon>
        <taxon>Marchantiidae</taxon>
        <taxon>Marchantiales</taxon>
        <taxon>Ricciaceae</taxon>
        <taxon>Riccia</taxon>
    </lineage>
</organism>
<evidence type="ECO:0000256" key="1">
    <source>
        <dbReference type="SAM" id="MobiDB-lite"/>
    </source>
</evidence>
<evidence type="ECO:0000313" key="3">
    <source>
        <dbReference type="Proteomes" id="UP001633002"/>
    </source>
</evidence>
<dbReference type="AlphaFoldDB" id="A0ABD3HKT2"/>
<gene>
    <name evidence="2" type="ORF">R1sor_004655</name>
</gene>
<dbReference type="InterPro" id="IPR036691">
    <property type="entry name" value="Endo/exonu/phosph_ase_sf"/>
</dbReference>
<sequence length="238" mass="27277">MNVDEATAFMQMCGQLNIFDSWQLAPVKIGPRWTRQETQNDVFTWPRLDRNYISLDHFTGDNLVLVHHISYQLSDHIPVTLLVKANTIQQSLHRSLYFKADSFFLQKPGVKQALQEVWEQHRPLQGDMNLEGFVRAWTALRSKTKQLQYADVHKLSALDQLKRSLENLTANQTDSSDVSEQSGKLSPQQSAFMDDVPTYREFTDILLSSPKGRAPGWDGFNTDAISEIWALLGQIIQR</sequence>
<proteinExistence type="predicted"/>
<feature type="region of interest" description="Disordered" evidence="1">
    <location>
        <begin position="170"/>
        <end position="190"/>
    </location>
</feature>
<accession>A0ABD3HKT2</accession>